<feature type="non-terminal residue" evidence="1">
    <location>
        <position position="71"/>
    </location>
</feature>
<reference evidence="1" key="1">
    <citation type="submission" date="2021-06" db="EMBL/GenBank/DDBJ databases">
        <authorList>
            <person name="Kallberg Y."/>
            <person name="Tangrot J."/>
            <person name="Rosling A."/>
        </authorList>
    </citation>
    <scope>NUCLEOTIDE SEQUENCE</scope>
    <source>
        <strain evidence="1">AU212A</strain>
    </source>
</reference>
<gene>
    <name evidence="1" type="ORF">SCALOS_LOCUS9856</name>
</gene>
<accession>A0ACA9P173</accession>
<keyword evidence="2" id="KW-1185">Reference proteome</keyword>
<protein>
    <submittedName>
        <fullName evidence="1">7182_t:CDS:1</fullName>
    </submittedName>
</protein>
<dbReference type="Proteomes" id="UP000789860">
    <property type="component" value="Unassembled WGS sequence"/>
</dbReference>
<dbReference type="EMBL" id="CAJVPM010033104">
    <property type="protein sequence ID" value="CAG8684485.1"/>
    <property type="molecule type" value="Genomic_DNA"/>
</dbReference>
<proteinExistence type="predicted"/>
<comment type="caution">
    <text evidence="1">The sequence shown here is derived from an EMBL/GenBank/DDBJ whole genome shotgun (WGS) entry which is preliminary data.</text>
</comment>
<name>A0ACA9P173_9GLOM</name>
<organism evidence="1 2">
    <name type="scientific">Scutellospora calospora</name>
    <dbReference type="NCBI Taxonomy" id="85575"/>
    <lineage>
        <taxon>Eukaryota</taxon>
        <taxon>Fungi</taxon>
        <taxon>Fungi incertae sedis</taxon>
        <taxon>Mucoromycota</taxon>
        <taxon>Glomeromycotina</taxon>
        <taxon>Glomeromycetes</taxon>
        <taxon>Diversisporales</taxon>
        <taxon>Gigasporaceae</taxon>
        <taxon>Scutellospora</taxon>
    </lineage>
</organism>
<sequence length="71" mass="8357">ALYIKSLHEKLEGFQDENNGLNQSRAIWSVEKEILLNKVGCLNGERELLFNEVNRLNEEREILFNEVNRLN</sequence>
<evidence type="ECO:0000313" key="1">
    <source>
        <dbReference type="EMBL" id="CAG8684485.1"/>
    </source>
</evidence>
<feature type="non-terminal residue" evidence="1">
    <location>
        <position position="1"/>
    </location>
</feature>
<evidence type="ECO:0000313" key="2">
    <source>
        <dbReference type="Proteomes" id="UP000789860"/>
    </source>
</evidence>